<evidence type="ECO:0000256" key="3">
    <source>
        <dbReference type="ARBA" id="ARBA00022692"/>
    </source>
</evidence>
<protein>
    <submittedName>
        <fullName evidence="11">Uncharacterized transporter C5D6.04</fullName>
    </submittedName>
</protein>
<evidence type="ECO:0000256" key="6">
    <source>
        <dbReference type="ARBA" id="ARBA00023294"/>
    </source>
</evidence>
<dbReference type="Pfam" id="PF03547">
    <property type="entry name" value="Mem_trans"/>
    <property type="match status" value="1"/>
</dbReference>
<evidence type="ECO:0000256" key="9">
    <source>
        <dbReference type="SAM" id="MobiDB-lite"/>
    </source>
</evidence>
<dbReference type="InterPro" id="IPR004776">
    <property type="entry name" value="Mem_transp_PIN-like"/>
</dbReference>
<evidence type="ECO:0000256" key="7">
    <source>
        <dbReference type="ARBA" id="ARBA00025100"/>
    </source>
</evidence>
<keyword evidence="5 10" id="KW-0472">Membrane</keyword>
<dbReference type="PANTHER" id="PTHR31651">
    <property type="match status" value="1"/>
</dbReference>
<keyword evidence="3 10" id="KW-0812">Transmembrane</keyword>
<feature type="transmembrane region" description="Helical" evidence="10">
    <location>
        <begin position="382"/>
        <end position="403"/>
    </location>
</feature>
<evidence type="ECO:0000256" key="1">
    <source>
        <dbReference type="ARBA" id="ARBA00004477"/>
    </source>
</evidence>
<comment type="subcellular location">
    <subcellularLocation>
        <location evidence="1">Endoplasmic reticulum membrane</location>
        <topology evidence="1">Multi-pass membrane protein</topology>
    </subcellularLocation>
</comment>
<feature type="transmembrane region" description="Helical" evidence="10">
    <location>
        <begin position="73"/>
        <end position="94"/>
    </location>
</feature>
<keyword evidence="2" id="KW-0813">Transport</keyword>
<proteinExistence type="inferred from homology"/>
<evidence type="ECO:0000256" key="2">
    <source>
        <dbReference type="ARBA" id="ARBA00022448"/>
    </source>
</evidence>
<keyword evidence="6" id="KW-0927">Auxin signaling pathway</keyword>
<dbReference type="GO" id="GO:0009734">
    <property type="term" value="P:auxin-activated signaling pathway"/>
    <property type="evidence" value="ECO:0007669"/>
    <property type="project" value="UniProtKB-KW"/>
</dbReference>
<organism evidence="11">
    <name type="scientific">Triticum urartu</name>
    <name type="common">Red wild einkorn</name>
    <name type="synonym">Crithodium urartu</name>
    <dbReference type="NCBI Taxonomy" id="4572"/>
    <lineage>
        <taxon>Eukaryota</taxon>
        <taxon>Viridiplantae</taxon>
        <taxon>Streptophyta</taxon>
        <taxon>Embryophyta</taxon>
        <taxon>Tracheophyta</taxon>
        <taxon>Spermatophyta</taxon>
        <taxon>Magnoliopsida</taxon>
        <taxon>Liliopsida</taxon>
        <taxon>Poales</taxon>
        <taxon>Poaceae</taxon>
        <taxon>BOP clade</taxon>
        <taxon>Pooideae</taxon>
        <taxon>Triticodae</taxon>
        <taxon>Triticeae</taxon>
        <taxon>Triticinae</taxon>
        <taxon>Triticum</taxon>
    </lineage>
</organism>
<dbReference type="InterPro" id="IPR045033">
    <property type="entry name" value="PILS1/3/4/5/7"/>
</dbReference>
<name>M7YUB7_TRIUA</name>
<sequence>MGFLSLLVVASMPIVQVLLIGVIGAFLASGYSKVLTASARRDMNKVVFTVFTPSLIFANLAKTVTLSDVISWWFMPVNIAITFLVGSALGWLACKILKPPPHFRGLIMAFCSAVSGIDQTNVGNLGNLLLIVVPAVCDEDGNPFGSDRNQCRSRGLSYSSLSMALGGLFIWTYTYSLMQKSGKLYHKMQSKSIQCPADSDEEHLEGFKAGDEEAALPASARPEEQNEGSQIGASQSSEKLTRTKMQETPLLSCESDVANNKGFWTNLKEAVHQLIEELMAPPTISAIIGFVVGLVPWLKSLIIGEGAPLRVIQDSLELMGNGTIPCITLILGGNLTQGLRKSVLKRTVIMAIVCIRYVAMPVIGIAVVRVAHGVGFLPHDPLYRYVLMMQFALPPAMNIGTMAQLFDVGQEECSVIFLWTYLVAAVALTTWSTVFMSILS</sequence>
<dbReference type="GO" id="GO:0080162">
    <property type="term" value="P:endoplasmic reticulum to cytosol auxin transport"/>
    <property type="evidence" value="ECO:0007669"/>
    <property type="project" value="InterPro"/>
</dbReference>
<evidence type="ECO:0000256" key="5">
    <source>
        <dbReference type="ARBA" id="ARBA00023136"/>
    </source>
</evidence>
<dbReference type="AlphaFoldDB" id="M7YUB7"/>
<dbReference type="STRING" id="4572.M7YUB7"/>
<feature type="compositionally biased region" description="Polar residues" evidence="9">
    <location>
        <begin position="227"/>
        <end position="238"/>
    </location>
</feature>
<dbReference type="eggNOG" id="KOG2722">
    <property type="taxonomic scope" value="Eukaryota"/>
</dbReference>
<comment type="function">
    <text evidence="7">Involved in cellular auxin homeostasis by regulating auxin metabolism. Regulates intracellular auxin accumulation at the endoplasmic reticulum and thus auxin availability for nuclear auxin signaling.</text>
</comment>
<dbReference type="EMBL" id="KD184036">
    <property type="protein sequence ID" value="EMS54288.1"/>
    <property type="molecule type" value="Genomic_DNA"/>
</dbReference>
<feature type="transmembrane region" description="Helical" evidence="10">
    <location>
        <begin position="6"/>
        <end position="31"/>
    </location>
</feature>
<evidence type="ECO:0000313" key="11">
    <source>
        <dbReference type="EMBL" id="EMS54288.1"/>
    </source>
</evidence>
<evidence type="ECO:0000256" key="4">
    <source>
        <dbReference type="ARBA" id="ARBA00022989"/>
    </source>
</evidence>
<reference evidence="11" key="1">
    <citation type="journal article" date="2013" name="Nature">
        <title>Draft genome of the wheat A-genome progenitor Triticum urartu.</title>
        <authorList>
            <person name="Ling H.Q."/>
            <person name="Zhao S."/>
            <person name="Liu D."/>
            <person name="Wang J."/>
            <person name="Sun H."/>
            <person name="Zhang C."/>
            <person name="Fan H."/>
            <person name="Li D."/>
            <person name="Dong L."/>
            <person name="Tao Y."/>
            <person name="Gao C."/>
            <person name="Wu H."/>
            <person name="Li Y."/>
            <person name="Cui Y."/>
            <person name="Guo X."/>
            <person name="Zheng S."/>
            <person name="Wang B."/>
            <person name="Yu K."/>
            <person name="Liang Q."/>
            <person name="Yang W."/>
            <person name="Lou X."/>
            <person name="Chen J."/>
            <person name="Feng M."/>
            <person name="Jian J."/>
            <person name="Zhang X."/>
            <person name="Luo G."/>
            <person name="Jiang Y."/>
            <person name="Liu J."/>
            <person name="Wang Z."/>
            <person name="Sha Y."/>
            <person name="Zhang B."/>
            <person name="Wu H."/>
            <person name="Tang D."/>
            <person name="Shen Q."/>
            <person name="Xue P."/>
            <person name="Zou S."/>
            <person name="Wang X."/>
            <person name="Liu X."/>
            <person name="Wang F."/>
            <person name="Yang Y."/>
            <person name="An X."/>
            <person name="Dong Z."/>
            <person name="Zhang K."/>
            <person name="Zhang X."/>
            <person name="Luo M.C."/>
            <person name="Dvorak J."/>
            <person name="Tong Y."/>
            <person name="Wang J."/>
            <person name="Yang H."/>
            <person name="Li Z."/>
            <person name="Wang D."/>
            <person name="Zhang A."/>
            <person name="Wang J."/>
        </authorList>
    </citation>
    <scope>NUCLEOTIDE SEQUENCE</scope>
</reference>
<dbReference type="GO" id="GO:0005789">
    <property type="term" value="C:endoplasmic reticulum membrane"/>
    <property type="evidence" value="ECO:0007669"/>
    <property type="project" value="UniProtKB-SubCell"/>
</dbReference>
<accession>M7YUB7</accession>
<feature type="transmembrane region" description="Helical" evidence="10">
    <location>
        <begin position="415"/>
        <end position="439"/>
    </location>
</feature>
<feature type="transmembrane region" description="Helical" evidence="10">
    <location>
        <begin position="156"/>
        <end position="178"/>
    </location>
</feature>
<evidence type="ECO:0000256" key="10">
    <source>
        <dbReference type="SAM" id="Phobius"/>
    </source>
</evidence>
<keyword evidence="4 10" id="KW-1133">Transmembrane helix</keyword>
<feature type="transmembrane region" description="Helical" evidence="10">
    <location>
        <begin position="348"/>
        <end position="370"/>
    </location>
</feature>
<feature type="region of interest" description="Disordered" evidence="9">
    <location>
        <begin position="215"/>
        <end position="245"/>
    </location>
</feature>
<gene>
    <name evidence="11" type="ORF">TRIUR3_33431</name>
</gene>
<dbReference type="PANTHER" id="PTHR31651:SF3">
    <property type="entry name" value="PROTEIN PIN-LIKES 7"/>
    <property type="match status" value="1"/>
</dbReference>
<evidence type="ECO:0000256" key="8">
    <source>
        <dbReference type="ARBA" id="ARBA00025752"/>
    </source>
</evidence>
<feature type="transmembrane region" description="Helical" evidence="10">
    <location>
        <begin position="278"/>
        <end position="298"/>
    </location>
</feature>
<dbReference type="OMA" id="VIMAIVC"/>
<feature type="transmembrane region" description="Helical" evidence="10">
    <location>
        <begin position="43"/>
        <end position="61"/>
    </location>
</feature>
<comment type="similarity">
    <text evidence="8">Belongs to the auxin efflux carrier (TC 2.A.69.2) family.</text>
</comment>